<dbReference type="Pfam" id="PF03629">
    <property type="entry name" value="SASA"/>
    <property type="match status" value="1"/>
</dbReference>
<evidence type="ECO:0000313" key="4">
    <source>
        <dbReference type="EMBL" id="OEU17827.1"/>
    </source>
</evidence>
<dbReference type="InterPro" id="IPR052940">
    <property type="entry name" value="Carb_Esterase_6"/>
</dbReference>
<feature type="signal peptide" evidence="2">
    <location>
        <begin position="1"/>
        <end position="20"/>
    </location>
</feature>
<dbReference type="PANTHER" id="PTHR31988">
    <property type="entry name" value="ESTERASE, PUTATIVE (DUF303)-RELATED"/>
    <property type="match status" value="1"/>
</dbReference>
<sequence length="418" mass="46378">MKVLLGWICSVVVVATDAAAANSVSAVAATITTSSSSSASTEEATSLLSIRSTPRKKSPLKVFILCGQSNMQGHGYMDMRNDVGNDAGPFRNGTLEWMVEAYPDTYGKLKNNKTNNWKQRDDVWITYNRQSVGNVRQHINQHGKLIPGYGGDPGQEGHQMGPELGFGYELGDALNNNDKEDGSNSNILLIKIGWGGRSLAVDFRPPSSKGITGLYYESVIASIYKTLSKLPSLFPQYQSIYGESGYELSGLAWHQGWNDGCDTNMTREYEYNLANLIRDIRIDLDTPDLPVSIGVSGMNGWQDQDYYSDSDRREDIIAAQFAVGNETLYPAFSGTVKSVETRSFFRHGQSPGNQVYHWNNNCESYWLVGSSMGKAMVELLKNQNKETTKKYNEGGKFRQRPDMNTNNFYSSNVTSVKV</sequence>
<dbReference type="SUPFAM" id="SSF52266">
    <property type="entry name" value="SGNH hydrolase"/>
    <property type="match status" value="1"/>
</dbReference>
<dbReference type="PANTHER" id="PTHR31988:SF19">
    <property type="entry name" value="9-O-ACETYL-N-ACETYLNEURAMINIC ACID DEACETYLASE-RELATED"/>
    <property type="match status" value="1"/>
</dbReference>
<dbReference type="AlphaFoldDB" id="A0A1E7FI56"/>
<evidence type="ECO:0000259" key="3">
    <source>
        <dbReference type="Pfam" id="PF03629"/>
    </source>
</evidence>
<proteinExistence type="predicted"/>
<organism evidence="4 5">
    <name type="scientific">Fragilariopsis cylindrus CCMP1102</name>
    <dbReference type="NCBI Taxonomy" id="635003"/>
    <lineage>
        <taxon>Eukaryota</taxon>
        <taxon>Sar</taxon>
        <taxon>Stramenopiles</taxon>
        <taxon>Ochrophyta</taxon>
        <taxon>Bacillariophyta</taxon>
        <taxon>Bacillariophyceae</taxon>
        <taxon>Bacillariophycidae</taxon>
        <taxon>Bacillariales</taxon>
        <taxon>Bacillariaceae</taxon>
        <taxon>Fragilariopsis</taxon>
    </lineage>
</organism>
<gene>
    <name evidence="4" type="ORF">FRACYDRAFT_184803</name>
</gene>
<dbReference type="EMBL" id="KV784357">
    <property type="protein sequence ID" value="OEU17827.1"/>
    <property type="molecule type" value="Genomic_DNA"/>
</dbReference>
<name>A0A1E7FI56_9STRA</name>
<dbReference type="InterPro" id="IPR005181">
    <property type="entry name" value="SASA"/>
</dbReference>
<dbReference type="OrthoDB" id="42638at2759"/>
<dbReference type="Gene3D" id="3.40.50.1110">
    <property type="entry name" value="SGNH hydrolase"/>
    <property type="match status" value="1"/>
</dbReference>
<dbReference type="Proteomes" id="UP000095751">
    <property type="component" value="Unassembled WGS sequence"/>
</dbReference>
<dbReference type="KEGG" id="fcy:FRACYDRAFT_184803"/>
<keyword evidence="5" id="KW-1185">Reference proteome</keyword>
<keyword evidence="2" id="KW-0732">Signal</keyword>
<evidence type="ECO:0000256" key="1">
    <source>
        <dbReference type="ARBA" id="ARBA00022801"/>
    </source>
</evidence>
<dbReference type="InParanoid" id="A0A1E7FI56"/>
<feature type="chain" id="PRO_5009193110" description="Sialate O-acetylesterase domain-containing protein" evidence="2">
    <location>
        <begin position="21"/>
        <end position="418"/>
    </location>
</feature>
<reference evidence="4 5" key="1">
    <citation type="submission" date="2016-09" db="EMBL/GenBank/DDBJ databases">
        <title>Extensive genetic diversity and differential bi-allelic expression allows diatom success in the polar Southern Ocean.</title>
        <authorList>
            <consortium name="DOE Joint Genome Institute"/>
            <person name="Mock T."/>
            <person name="Otillar R.P."/>
            <person name="Strauss J."/>
            <person name="Dupont C."/>
            <person name="Frickenhaus S."/>
            <person name="Maumus F."/>
            <person name="Mcmullan M."/>
            <person name="Sanges R."/>
            <person name="Schmutz J."/>
            <person name="Toseland A."/>
            <person name="Valas R."/>
            <person name="Veluchamy A."/>
            <person name="Ward B.J."/>
            <person name="Allen A."/>
            <person name="Barry K."/>
            <person name="Falciatore A."/>
            <person name="Ferrante M."/>
            <person name="Fortunato A.E."/>
            <person name="Gloeckner G."/>
            <person name="Gruber A."/>
            <person name="Hipkin R."/>
            <person name="Janech M."/>
            <person name="Kroth P."/>
            <person name="Leese F."/>
            <person name="Lindquist E."/>
            <person name="Lyon B.R."/>
            <person name="Martin J."/>
            <person name="Mayer C."/>
            <person name="Parker M."/>
            <person name="Quesneville H."/>
            <person name="Raymond J."/>
            <person name="Uhlig C."/>
            <person name="Valentin K.U."/>
            <person name="Worden A.Z."/>
            <person name="Armbrust E.V."/>
            <person name="Bowler C."/>
            <person name="Green B."/>
            <person name="Moulton V."/>
            <person name="Van Oosterhout C."/>
            <person name="Grigoriev I."/>
        </authorList>
    </citation>
    <scope>NUCLEOTIDE SEQUENCE [LARGE SCALE GENOMIC DNA]</scope>
    <source>
        <strain evidence="4 5">CCMP1102</strain>
    </source>
</reference>
<evidence type="ECO:0000313" key="5">
    <source>
        <dbReference type="Proteomes" id="UP000095751"/>
    </source>
</evidence>
<accession>A0A1E7FI56</accession>
<keyword evidence="1" id="KW-0378">Hydrolase</keyword>
<feature type="domain" description="Sialate O-acetylesterase" evidence="3">
    <location>
        <begin position="60"/>
        <end position="294"/>
    </location>
</feature>
<dbReference type="GO" id="GO:0016787">
    <property type="term" value="F:hydrolase activity"/>
    <property type="evidence" value="ECO:0007669"/>
    <property type="project" value="UniProtKB-KW"/>
</dbReference>
<dbReference type="InterPro" id="IPR036514">
    <property type="entry name" value="SGNH_hydro_sf"/>
</dbReference>
<protein>
    <recommendedName>
        <fullName evidence="3">Sialate O-acetylesterase domain-containing protein</fullName>
    </recommendedName>
</protein>
<evidence type="ECO:0000256" key="2">
    <source>
        <dbReference type="SAM" id="SignalP"/>
    </source>
</evidence>